<dbReference type="Gene3D" id="3.30.70.1200">
    <property type="entry name" value="Crispr-associated protein, domain 1"/>
    <property type="match status" value="1"/>
</dbReference>
<evidence type="ECO:0000313" key="2">
    <source>
        <dbReference type="EMBL" id="MBB1246872.1"/>
    </source>
</evidence>
<dbReference type="EMBL" id="WMLF01000645">
    <property type="protein sequence ID" value="MBB1246872.1"/>
    <property type="molecule type" value="Genomic_DNA"/>
</dbReference>
<comment type="caution">
    <text evidence="2">The sequence shown here is derived from an EMBL/GenBank/DDBJ whole genome shotgun (WGS) entry which is preliminary data.</text>
</comment>
<dbReference type="Pfam" id="PF08798">
    <property type="entry name" value="CRISPR_assoc"/>
    <property type="match status" value="1"/>
</dbReference>
<dbReference type="RefSeq" id="WP_182858095.1">
    <property type="nucleotide sequence ID" value="NZ_WMLF01000645.1"/>
</dbReference>
<accession>A0ABR6EP79</accession>
<organism evidence="2 3">
    <name type="scientific">Streptomyces durbertensis</name>
    <dbReference type="NCBI Taxonomy" id="2448886"/>
    <lineage>
        <taxon>Bacteria</taxon>
        <taxon>Bacillati</taxon>
        <taxon>Actinomycetota</taxon>
        <taxon>Actinomycetes</taxon>
        <taxon>Kitasatosporales</taxon>
        <taxon>Streptomycetaceae</taxon>
        <taxon>Streptomyces</taxon>
    </lineage>
</organism>
<feature type="signal peptide" evidence="1">
    <location>
        <begin position="1"/>
        <end position="27"/>
    </location>
</feature>
<sequence length="58" mass="6274">MYLTRFRVNTARAGARRLLSSPQALHAAVMSSFPALLPASSPGESPAGARVLWRLDHN</sequence>
<dbReference type="InterPro" id="IPR010179">
    <property type="entry name" value="CRISPR-assoc_prot_Cse3"/>
</dbReference>
<proteinExistence type="predicted"/>
<feature type="non-terminal residue" evidence="2">
    <location>
        <position position="58"/>
    </location>
</feature>
<reference evidence="3" key="1">
    <citation type="journal article" date="2020" name="Syst. Appl. Microbiol.">
        <title>Streptomyces alkaliterrae sp. nov., isolated from an alkaline soil, and emended descriptions of Streptomyces alkaliphilus, Streptomyces calidiresistens and Streptomyces durbertensis.</title>
        <authorList>
            <person name="Swiecimska M."/>
            <person name="Golinska P."/>
            <person name="Nouioui I."/>
            <person name="Wypij M."/>
            <person name="Rai M."/>
            <person name="Sangal V."/>
            <person name="Goodfellow M."/>
        </authorList>
    </citation>
    <scope>NUCLEOTIDE SEQUENCE [LARGE SCALE GENOMIC DNA]</scope>
    <source>
        <strain evidence="3">DSM 104538</strain>
    </source>
</reference>
<name>A0ABR6EP79_9ACTN</name>
<keyword evidence="1" id="KW-0732">Signal</keyword>
<gene>
    <name evidence="2" type="ORF">GL263_25455</name>
</gene>
<evidence type="ECO:0000313" key="3">
    <source>
        <dbReference type="Proteomes" id="UP000766698"/>
    </source>
</evidence>
<keyword evidence="3" id="KW-1185">Reference proteome</keyword>
<dbReference type="SUPFAM" id="SSF117987">
    <property type="entry name" value="CRISPR-associated protein"/>
    <property type="match status" value="1"/>
</dbReference>
<protein>
    <submittedName>
        <fullName evidence="2">Type I-E CRISPR-associated protein Cas6/Cse3/CasE</fullName>
    </submittedName>
</protein>
<evidence type="ECO:0000256" key="1">
    <source>
        <dbReference type="SAM" id="SignalP"/>
    </source>
</evidence>
<feature type="chain" id="PRO_5046421944" evidence="1">
    <location>
        <begin position="28"/>
        <end position="58"/>
    </location>
</feature>
<dbReference type="Proteomes" id="UP000766698">
    <property type="component" value="Unassembled WGS sequence"/>
</dbReference>